<evidence type="ECO:0000256" key="5">
    <source>
        <dbReference type="ARBA" id="ARBA00022694"/>
    </source>
</evidence>
<keyword evidence="11" id="KW-0460">Magnesium</keyword>
<evidence type="ECO:0000256" key="6">
    <source>
        <dbReference type="ARBA" id="ARBA00022722"/>
    </source>
</evidence>
<evidence type="ECO:0000313" key="16">
    <source>
        <dbReference type="EMBL" id="KAL3718301.1"/>
    </source>
</evidence>
<evidence type="ECO:0000256" key="13">
    <source>
        <dbReference type="SAM" id="MobiDB-lite"/>
    </source>
</evidence>
<evidence type="ECO:0000256" key="10">
    <source>
        <dbReference type="ARBA" id="ARBA00022833"/>
    </source>
</evidence>
<dbReference type="Pfam" id="PF16953">
    <property type="entry name" value="PRORP"/>
    <property type="match status" value="1"/>
</dbReference>
<keyword evidence="17" id="KW-1185">Reference proteome</keyword>
<comment type="caution">
    <text evidence="16">The sequence shown here is derived from an EMBL/GenBank/DDBJ whole genome shotgun (WGS) entry which is preliminary data.</text>
</comment>
<keyword evidence="6" id="KW-0540">Nuclease</keyword>
<dbReference type="AlphaFoldDB" id="A0ABD3IWR2"/>
<feature type="domain" description="PROP1-like PPR" evidence="15">
    <location>
        <begin position="115"/>
        <end position="323"/>
    </location>
</feature>
<evidence type="ECO:0000259" key="15">
    <source>
        <dbReference type="Pfam" id="PF17177"/>
    </source>
</evidence>
<feature type="region of interest" description="Disordered" evidence="13">
    <location>
        <begin position="99"/>
        <end position="123"/>
    </location>
</feature>
<evidence type="ECO:0000256" key="1">
    <source>
        <dbReference type="ARBA" id="ARBA00000928"/>
    </source>
</evidence>
<evidence type="ECO:0000256" key="7">
    <source>
        <dbReference type="ARBA" id="ARBA00022723"/>
    </source>
</evidence>
<dbReference type="InterPro" id="IPR011990">
    <property type="entry name" value="TPR-like_helical_dom_sf"/>
</dbReference>
<keyword evidence="9" id="KW-0378">Hydrolase</keyword>
<keyword evidence="5" id="KW-0819">tRNA processing</keyword>
<dbReference type="EC" id="3.1.26.5" evidence="4"/>
<name>A0ABD3IWR2_EUCGL</name>
<keyword evidence="8" id="KW-0677">Repeat</keyword>
<dbReference type="PANTHER" id="PTHR13547:SF13">
    <property type="entry name" value="PROTEINACEOUS RNASE P 2"/>
    <property type="match status" value="1"/>
</dbReference>
<dbReference type="GO" id="GO:0004526">
    <property type="term" value="F:ribonuclease P activity"/>
    <property type="evidence" value="ECO:0007669"/>
    <property type="project" value="UniProtKB-EC"/>
</dbReference>
<dbReference type="Pfam" id="PF17177">
    <property type="entry name" value="PPR_long"/>
    <property type="match status" value="1"/>
</dbReference>
<feature type="domain" description="PRORP" evidence="14">
    <location>
        <begin position="365"/>
        <end position="593"/>
    </location>
</feature>
<comment type="cofactor">
    <cofactor evidence="2">
        <name>Mg(2+)</name>
        <dbReference type="ChEBI" id="CHEBI:18420"/>
    </cofactor>
</comment>
<comment type="catalytic activity">
    <reaction evidence="1">
        <text>Endonucleolytic cleavage of RNA, removing 5'-extranucleotides from tRNA precursor.</text>
        <dbReference type="EC" id="3.1.26.5"/>
    </reaction>
</comment>
<dbReference type="Gene3D" id="1.25.40.10">
    <property type="entry name" value="Tetratricopeptide repeat domain"/>
    <property type="match status" value="1"/>
</dbReference>
<evidence type="ECO:0000259" key="14">
    <source>
        <dbReference type="Pfam" id="PF16953"/>
    </source>
</evidence>
<dbReference type="GO" id="GO:0046872">
    <property type="term" value="F:metal ion binding"/>
    <property type="evidence" value="ECO:0007669"/>
    <property type="project" value="UniProtKB-KW"/>
</dbReference>
<dbReference type="Proteomes" id="UP001634007">
    <property type="component" value="Unassembled WGS sequence"/>
</dbReference>
<gene>
    <name evidence="16" type="ORF">ACJRO7_003440</name>
</gene>
<comment type="similarity">
    <text evidence="3">Belongs to the PPR family. P subfamily.</text>
</comment>
<reference evidence="16 17" key="1">
    <citation type="submission" date="2024-11" db="EMBL/GenBank/DDBJ databases">
        <title>Chromosome-level genome assembly of Eucalyptus globulus Labill. provides insights into its genome evolution.</title>
        <authorList>
            <person name="Li X."/>
        </authorList>
    </citation>
    <scope>NUCLEOTIDE SEQUENCE [LARGE SCALE GENOMIC DNA]</scope>
    <source>
        <strain evidence="16">CL2024</strain>
        <tissue evidence="16">Fresh tender leaves</tissue>
    </source>
</reference>
<keyword evidence="12" id="KW-0464">Manganese</keyword>
<dbReference type="GO" id="GO:0001682">
    <property type="term" value="P:tRNA 5'-leader removal"/>
    <property type="evidence" value="ECO:0007669"/>
    <property type="project" value="UniProtKB-ARBA"/>
</dbReference>
<evidence type="ECO:0000256" key="9">
    <source>
        <dbReference type="ARBA" id="ARBA00022801"/>
    </source>
</evidence>
<dbReference type="InterPro" id="IPR033443">
    <property type="entry name" value="PROP1-like_PPR_dom"/>
</dbReference>
<keyword evidence="10" id="KW-0862">Zinc</keyword>
<evidence type="ECO:0000256" key="4">
    <source>
        <dbReference type="ARBA" id="ARBA00012179"/>
    </source>
</evidence>
<dbReference type="FunFam" id="3.40.50.11980:FF:000002">
    <property type="entry name" value="Proteinaceous RNase P 2"/>
    <property type="match status" value="1"/>
</dbReference>
<accession>A0ABD3IWR2</accession>
<feature type="compositionally biased region" description="Polar residues" evidence="13">
    <location>
        <begin position="614"/>
        <end position="657"/>
    </location>
</feature>
<sequence length="675" mass="75072">MISIIGKYRAEFKFKNHIGLSWKFSNKSPRNYSPFRDLRPKQIYSRLHLGLRQALGGPGPARDPIPLPAVHQASGVVVFLRRRGFRVFAQSSFDLESLPQSMAAPHPSTHLKSQKKSRKNQTPEANFQVALNSLSKTRDLPGAIALYEGAAASRGVRLNQHHFNALLYICSNAVAEASLKESALDHGFRIHAHMESCGVAPSEATVTAVARLAAARGDGDYAFGLVRKMGERGIAPRLRTYDPALYCFCGALEADKAYEVEEHMRSAGLSLEEPELSALLRVSAETGREERVYEYLHKLRDCVRWVSEETAVSIESWFSGEKAVGVGDVNYDRSRVKDVVLRNGGGFHGLGWIGKGNWVVRRGNVDENGVCSGCGERLACVDIDDMETESFASSIAALAFERESKANFSDFQDWLEKHADYEAIVDGANIGLYQQNFADGGFSVPQLDAVVKELYGRSKGKWPLVILHNKRLKGLLESSPHKQLLQEWIDKGVLYTTPSGSNDDWYWLYAAVRLRCLLLTNDEMRDHIFELLGSKFFSKWKERHQVRYTFVKGSPVLIMPLPFSPVIQESETGSWHVPVKDDSNEEIVRTWVCITRPSVCKSSNGVLASKESPEGSNNFLNDHKLLNSSKPGTTTEDSNALGSIGFSQDCVNNTNIMTRKRKERSSSHPPSASSS</sequence>
<keyword evidence="7" id="KW-0479">Metal-binding</keyword>
<organism evidence="16 17">
    <name type="scientific">Eucalyptus globulus</name>
    <name type="common">Tasmanian blue gum</name>
    <dbReference type="NCBI Taxonomy" id="34317"/>
    <lineage>
        <taxon>Eukaryota</taxon>
        <taxon>Viridiplantae</taxon>
        <taxon>Streptophyta</taxon>
        <taxon>Embryophyta</taxon>
        <taxon>Tracheophyta</taxon>
        <taxon>Spermatophyta</taxon>
        <taxon>Magnoliopsida</taxon>
        <taxon>eudicotyledons</taxon>
        <taxon>Gunneridae</taxon>
        <taxon>Pentapetalae</taxon>
        <taxon>rosids</taxon>
        <taxon>malvids</taxon>
        <taxon>Myrtales</taxon>
        <taxon>Myrtaceae</taxon>
        <taxon>Myrtoideae</taxon>
        <taxon>Eucalypteae</taxon>
        <taxon>Eucalyptus</taxon>
    </lineage>
</organism>
<evidence type="ECO:0000256" key="11">
    <source>
        <dbReference type="ARBA" id="ARBA00022842"/>
    </source>
</evidence>
<feature type="region of interest" description="Disordered" evidence="13">
    <location>
        <begin position="603"/>
        <end position="675"/>
    </location>
</feature>
<evidence type="ECO:0000256" key="3">
    <source>
        <dbReference type="ARBA" id="ARBA00007626"/>
    </source>
</evidence>
<protein>
    <recommendedName>
        <fullName evidence="4">ribonuclease P</fullName>
        <ecNumber evidence="4">3.1.26.5</ecNumber>
    </recommendedName>
</protein>
<proteinExistence type="inferred from homology"/>
<evidence type="ECO:0000256" key="2">
    <source>
        <dbReference type="ARBA" id="ARBA00001946"/>
    </source>
</evidence>
<dbReference type="InterPro" id="IPR031595">
    <property type="entry name" value="PRORP_C"/>
</dbReference>
<evidence type="ECO:0000256" key="8">
    <source>
        <dbReference type="ARBA" id="ARBA00022737"/>
    </source>
</evidence>
<evidence type="ECO:0000313" key="17">
    <source>
        <dbReference type="Proteomes" id="UP001634007"/>
    </source>
</evidence>
<evidence type="ECO:0000256" key="12">
    <source>
        <dbReference type="ARBA" id="ARBA00023211"/>
    </source>
</evidence>
<dbReference type="PANTHER" id="PTHR13547">
    <property type="match status" value="1"/>
</dbReference>
<dbReference type="EMBL" id="JBJKBG010000010">
    <property type="protein sequence ID" value="KAL3718301.1"/>
    <property type="molecule type" value="Genomic_DNA"/>
</dbReference>
<dbReference type="Gene3D" id="3.40.50.11980">
    <property type="match status" value="1"/>
</dbReference>